<dbReference type="Pfam" id="PF00632">
    <property type="entry name" value="HECT"/>
    <property type="match status" value="1"/>
</dbReference>
<dbReference type="InterPro" id="IPR042469">
    <property type="entry name" value="HECTD3"/>
</dbReference>
<dbReference type="SUPFAM" id="SSF56204">
    <property type="entry name" value="Hect, E3 ligase catalytic domain"/>
    <property type="match status" value="1"/>
</dbReference>
<dbReference type="Gene3D" id="3.30.2160.10">
    <property type="entry name" value="Hect, E3 ligase catalytic domain"/>
    <property type="match status" value="1"/>
</dbReference>
<comment type="caution">
    <text evidence="4">The sequence shown here is derived from an EMBL/GenBank/DDBJ whole genome shotgun (WGS) entry which is preliminary data.</text>
</comment>
<evidence type="ECO:0000256" key="1">
    <source>
        <dbReference type="ARBA" id="ARBA00022786"/>
    </source>
</evidence>
<dbReference type="Gene3D" id="3.30.2410.10">
    <property type="entry name" value="Hect, E3 ligase catalytic domain"/>
    <property type="match status" value="1"/>
</dbReference>
<dbReference type="SMART" id="SM00119">
    <property type="entry name" value="HECTc"/>
    <property type="match status" value="1"/>
</dbReference>
<dbReference type="Proteomes" id="UP001470230">
    <property type="component" value="Unassembled WGS sequence"/>
</dbReference>
<dbReference type="EMBL" id="JAPFFF010000012">
    <property type="protein sequence ID" value="KAK8875541.1"/>
    <property type="molecule type" value="Genomic_DNA"/>
</dbReference>
<evidence type="ECO:0000256" key="2">
    <source>
        <dbReference type="PROSITE-ProRule" id="PRU00104"/>
    </source>
</evidence>
<accession>A0ABR2JCT7</accession>
<dbReference type="InterPro" id="IPR000569">
    <property type="entry name" value="HECT_dom"/>
</dbReference>
<feature type="domain" description="HECT" evidence="3">
    <location>
        <begin position="2495"/>
        <end position="2831"/>
    </location>
</feature>
<dbReference type="Gene3D" id="3.90.1750.10">
    <property type="entry name" value="Hect, E3 ligase catalytic domains"/>
    <property type="match status" value="1"/>
</dbReference>
<evidence type="ECO:0000313" key="4">
    <source>
        <dbReference type="EMBL" id="KAK8875541.1"/>
    </source>
</evidence>
<name>A0ABR2JCT7_9EUKA</name>
<proteinExistence type="predicted"/>
<organism evidence="4 5">
    <name type="scientific">Tritrichomonas musculus</name>
    <dbReference type="NCBI Taxonomy" id="1915356"/>
    <lineage>
        <taxon>Eukaryota</taxon>
        <taxon>Metamonada</taxon>
        <taxon>Parabasalia</taxon>
        <taxon>Tritrichomonadida</taxon>
        <taxon>Tritrichomonadidae</taxon>
        <taxon>Tritrichomonas</taxon>
    </lineage>
</organism>
<dbReference type="PANTHER" id="PTHR46654">
    <property type="entry name" value="E3 UBIQUITIN-PROTEIN LIGASE HECTD3"/>
    <property type="match status" value="1"/>
</dbReference>
<protein>
    <recommendedName>
        <fullName evidence="3">HECT domain-containing protein</fullName>
    </recommendedName>
</protein>
<dbReference type="PANTHER" id="PTHR46654:SF1">
    <property type="entry name" value="E3 UBIQUITIN-PROTEIN LIGASE HECTD3"/>
    <property type="match status" value="1"/>
</dbReference>
<feature type="active site" description="Glycyl thioester intermediate" evidence="2">
    <location>
        <position position="2799"/>
    </location>
</feature>
<dbReference type="PROSITE" id="PS50237">
    <property type="entry name" value="HECT"/>
    <property type="match status" value="1"/>
</dbReference>
<sequence>MGSGSSQDNSTVSFNSFFNSDDKPYFVIYPEEQIINQNFEISQEDENFFKKKENYLVTARTIIEIFLNYSIITQEKSQFDVLKKIIIPLFSQYLLTDDQKIINSILLFKHCKSVSLLFIEKHNQFLSNFFPPENPKIDLPLLNTNDMLIQTPQIFSKLVNSLTNSQNKFIFSFQSSTSKSDNIFMFQEKEPTNTKLLVNSFIWSLHTCNLDLLLKTFQKLFLFEISEKDKQSQSKKHSFYDNLPKFTVHQNFVQFNISLSHENLNGYINCTDFPFNLPNNKCRHCCIAPTPFYLFSYNHSKEKSQRELIKVRIIHNNVSDNSKRFTHFPSLNFFNNEYGIVCADNVIVFLDQNHNVMLRNSDPDYVIEKVKIEPKRSPQMELPFTSDGHFIYSILSSKEIGVYSLDAEKGILNYVRKISIKESKNNLERPFKDRILSSKLVDGAMLITNGIILQLIYPEQLENNQFSHFVRVVSLIKGKHIRDFRFILPYKLESVCFEPFSRSIWGLSIHSEGFCFIKYSYNGPDPLWMSKVDVIEKPLSTKYVTSCSRFNHFAIKYVYSLFMQFYGIPCRSNDLMLSFFVKSASNENFEFIVSLFSFRSKDEQFVKFLFLILSFQLRFIQLTKEQINSLYELLKHFIVNENIFCFLVIFIVNLFDFLDIQYISKFFDLIFTNPLLTKNDLFTIYCILSRIDHSKKFPYIFENEKMNLVTKLSKNSISNVEIELLISYQASLFRNYSQTIQSNSQNISKIEEEALVYSSLMFQSITLLIPTINSISNFENSLFVFMFRKLIILLKLTVISPSFPRELLKLLLPLLKVCIQHDKLSLNELNPFFLFFFDIFFLYAQLFKQILTFTDHELFDKYEQFLDIKIEEEKTVSDVFKNHINDDELTQIIDVLYSKVSNPMNKRLSNEDKKIEKLIFLAIVYQSESTEEFIEIKGKIQSKSEIKISSELRQIIQSVYRIRSNLRSKKQKEDQTDYLQSYKNIEEKCHFLLQYTSEKSQIKDISNFINNSIQISEIVLAQNRLKDVQINLSMFIQMIDYVFMKSFPNSCLYSFLMYLSENSDILDSFELLIKHVKIDAKKVMLFVQNVLEYFSKMPPNAFLSFICIILIMVAKSADPQQTQRIITDSLSVLFGRLVLRSKDLPKTIFKSSVTFLCYFYRIICDAKLLIKDSNEVTVISTILQETSLKNSLSFTLAHAIMHGGFVPDIIPNIMNIIGMVGEPKFHGLTLLLYEHLLVEVRVDQEEFIKDLQSIMNMIGSVFCGSTNEKILNIAVPIGRLNDAINNEFCRTPTSQQACALELVQLVRRLMLVKDFEISSIINDYFKSLTKSVQLSDQNYMKQLYAMLVIMSNIISIKRPNTIINTNENKSYFALSLNERTNEFIGILLPINNQQLVLHKLDNSSNNIRTTEMIPYNLSLFNNIDIPYSIFELASSTQMKVYSDCLFTFFALECVKENILDTEHGSDFSNTFYSRMKIHGINKFIFKTSVPLILSLLKKSLVTPTKGIFVGSPVRPVLFHTSINQLVFDDDYLLTPKIMEARFCPHIFISSILDDTNASYFSIQIGNAAEMCHIFGVVTHSVDQNHLVSITYSAKERAFCINGKKARQFDLQNDIILECRFLPSKNKVAFATSTNRHRVFSCVLPEKSRCSFIALMKRNSVCNYMCTMKAQTDCFQKNIHFGQNPIKMLKRFGNKLFKTEIDETQTKFSMLTLDDKEEDTMDIVKYSRDILEQGRTTKEIISTPNIRTRNSYPVFKDLRETDILLTEYPNYSIVPLNRSVYSSPQKLADYYRVCDVSGRFDLIPSSNVQLQQSNFVPPFHFENFYHLPIEIINCYFSGVCELHRSEILTLYFSRIITNSTDVFASLNYFSITTSMIIYFVTNVLLLLEPIKITNLAENKSPIDFESFNGLETCARIDMFDYFTCLTKIIHSFEQTKRYEFIKAWFEKLDKDFHNKYMHFATSQNSSLITMNTSIVGKTQTFSQDDANGWIIFPMQFGLIRMPAIYSRHLIYPKTFYDNSTYAYCKGKSLTIGINPGDDNAITGITYGILPFCQESNESLFYSFYQLAVSFKYFVLFSYKDLNESQRLNLMSFLFDSIVAGSPFFYSHCDEIFSFLKNKITLSFTPDYISRLNIFIASVYKLQNESINHFIDEQISLFDDSKASVFKYFVSDSEKVPSKISLPHPVIPHSINSTTFNPSTFLVLMSRVLLNKSRNEEFPFHLILNEWSYSFSLFPQCELSFIESNVLQIIFTAFVPSSFRLVDQDYNGNEIVYVSFTNDFTNDYTQATMKSIETSVKKAPAKLVDPKNLTKIFVMFPNQETASQRNFIVVSNGLADSDYLPQLVYECRSLFKKDMFEFSNNFTVDDDQHILMKIDINKFNENRISTRLWPGIISTLDTRVHKPYMLFLRGIYLIALNFICLKHPSLMTKTSFSQFRPFISVLFSMNRFLQMIDDHSKETFVKLHIDRQAGLDVRNGLTKNINRSMIGQFTRYYIQSKQDFMNKVKPFYVVFKNENGIDAGGLRRELASELIKDINEEKIGLFIKTPNGRNHEGKYQEYKIPSPDPVISSSWRFYEAIGALISIGIRTRIQQPDLLFPPLFWNFLITGNLTIEDIYDIDKSYKNLVTNIFLDAKKMSDDEFERQYSSISFLNSRGNQIKVGSLSSLFSSRKIKKDNCQRIIAECNEARLSELRIPLESIRAGFWENMNFQQPLFVTPNLIELLACGDRIISSEKLKSSLSFDWNVPMQQRRFIKEVIDRMTNDQRRKLIQFSTGISTLSENKINVDYLDYPVDQRLPSSSTCFFRLHLPPFSSAEKMYNALDIAINETGTFENS</sequence>
<evidence type="ECO:0000313" key="5">
    <source>
        <dbReference type="Proteomes" id="UP001470230"/>
    </source>
</evidence>
<gene>
    <name evidence="4" type="ORF">M9Y10_005708</name>
</gene>
<dbReference type="InterPro" id="IPR035983">
    <property type="entry name" value="Hect_E3_ubiquitin_ligase"/>
</dbReference>
<keyword evidence="5" id="KW-1185">Reference proteome</keyword>
<keyword evidence="1 2" id="KW-0833">Ubl conjugation pathway</keyword>
<reference evidence="4 5" key="1">
    <citation type="submission" date="2024-04" db="EMBL/GenBank/DDBJ databases">
        <title>Tritrichomonas musculus Genome.</title>
        <authorList>
            <person name="Alves-Ferreira E."/>
            <person name="Grigg M."/>
            <person name="Lorenzi H."/>
            <person name="Galac M."/>
        </authorList>
    </citation>
    <scope>NUCLEOTIDE SEQUENCE [LARGE SCALE GENOMIC DNA]</scope>
    <source>
        <strain evidence="4 5">EAF2021</strain>
    </source>
</reference>
<evidence type="ECO:0000259" key="3">
    <source>
        <dbReference type="PROSITE" id="PS50237"/>
    </source>
</evidence>